<dbReference type="AlphaFoldDB" id="A0A7Z9DXF8"/>
<comment type="caution">
    <text evidence="3">The sequence shown here is derived from an EMBL/GenBank/DDBJ whole genome shotgun (WGS) entry which is preliminary data.</text>
</comment>
<feature type="chain" id="PRO_5031191479" description="DUF4382 domain-containing protein" evidence="2">
    <location>
        <begin position="26"/>
        <end position="293"/>
    </location>
</feature>
<name>A0A7Z9DXF8_9CYAN</name>
<evidence type="ECO:0000313" key="4">
    <source>
        <dbReference type="Proteomes" id="UP000184550"/>
    </source>
</evidence>
<keyword evidence="4" id="KW-1185">Reference proteome</keyword>
<dbReference type="RefSeq" id="WP_083620199.1">
    <property type="nucleotide sequence ID" value="NZ_LR734865.1"/>
</dbReference>
<dbReference type="PROSITE" id="PS51257">
    <property type="entry name" value="PROKAR_LIPOPROTEIN"/>
    <property type="match status" value="1"/>
</dbReference>
<evidence type="ECO:0000313" key="3">
    <source>
        <dbReference type="EMBL" id="VXD16270.1"/>
    </source>
</evidence>
<keyword evidence="2" id="KW-0732">Signal</keyword>
<organism evidence="3 4">
    <name type="scientific">Planktothrix serta PCC 8927</name>
    <dbReference type="NCBI Taxonomy" id="671068"/>
    <lineage>
        <taxon>Bacteria</taxon>
        <taxon>Bacillati</taxon>
        <taxon>Cyanobacteriota</taxon>
        <taxon>Cyanophyceae</taxon>
        <taxon>Oscillatoriophycideae</taxon>
        <taxon>Oscillatoriales</taxon>
        <taxon>Microcoleaceae</taxon>
        <taxon>Planktothrix</taxon>
    </lineage>
</organism>
<protein>
    <recommendedName>
        <fullName evidence="5">DUF4382 domain-containing protein</fullName>
    </recommendedName>
</protein>
<dbReference type="OrthoDB" id="7835646at2"/>
<evidence type="ECO:0000256" key="1">
    <source>
        <dbReference type="SAM" id="MobiDB-lite"/>
    </source>
</evidence>
<reference evidence="3" key="1">
    <citation type="submission" date="2019-10" db="EMBL/GenBank/DDBJ databases">
        <authorList>
            <consortium name="Genoscope - CEA"/>
            <person name="William W."/>
        </authorList>
    </citation>
    <scope>NUCLEOTIDE SEQUENCE [LARGE SCALE GENOMIC DNA]</scope>
    <source>
        <strain evidence="3">BBR_PRJEB10992</strain>
    </source>
</reference>
<dbReference type="EMBL" id="CZCU02000129">
    <property type="protein sequence ID" value="VXD16270.1"/>
    <property type="molecule type" value="Genomic_DNA"/>
</dbReference>
<evidence type="ECO:0000256" key="2">
    <source>
        <dbReference type="SAM" id="SignalP"/>
    </source>
</evidence>
<proteinExistence type="predicted"/>
<accession>A0A7Z9DXF8</accession>
<feature type="signal peptide" evidence="2">
    <location>
        <begin position="1"/>
        <end position="25"/>
    </location>
</feature>
<feature type="region of interest" description="Disordered" evidence="1">
    <location>
        <begin position="26"/>
        <end position="46"/>
    </location>
</feature>
<sequence>MKKQQIQRSCLMGFMVATLIGCSQPQTPTVQTSTPEPPQTTPITPNQTTIGEVGSMQFRANGEDFVRKGLVSKDGWEINFDHVYLNFGEAIAYQSDPPYNAEAGGKPMAKTNISLVDKKTVDLAEGDENAQAIIVNEVPAPPGKYNAISWNLNKGTEGILAGQVMVLEGVAKKGDQQVPFILKFDQEMQFLCGDYVGEERKGVLPPGGKADLEATFHFDHLFGDGKIAATEELNTTALGFEPLAAIADQGELSADLPTLKQKLSDADYQKLMVILSNIGHVGEGHCQGLTLNQ</sequence>
<evidence type="ECO:0008006" key="5">
    <source>
        <dbReference type="Google" id="ProtNLM"/>
    </source>
</evidence>
<gene>
    <name evidence="3" type="ORF">PL8927_540030</name>
</gene>
<dbReference type="Proteomes" id="UP000184550">
    <property type="component" value="Unassembled WGS sequence"/>
</dbReference>